<evidence type="ECO:0000256" key="4">
    <source>
        <dbReference type="ARBA" id="ARBA00023163"/>
    </source>
</evidence>
<dbReference type="RefSeq" id="WP_146389896.1">
    <property type="nucleotide sequence ID" value="NZ_SJPK01000001.1"/>
</dbReference>
<evidence type="ECO:0000256" key="1">
    <source>
        <dbReference type="ARBA" id="ARBA00010641"/>
    </source>
</evidence>
<accession>A0A5C5YJN6</accession>
<reference evidence="7 8" key="1">
    <citation type="submission" date="2019-02" db="EMBL/GenBank/DDBJ databases">
        <title>Deep-cultivation of Planctomycetes and their phenomic and genomic characterization uncovers novel biology.</title>
        <authorList>
            <person name="Wiegand S."/>
            <person name="Jogler M."/>
            <person name="Boedeker C."/>
            <person name="Pinto D."/>
            <person name="Vollmers J."/>
            <person name="Rivas-Marin E."/>
            <person name="Kohn T."/>
            <person name="Peeters S.H."/>
            <person name="Heuer A."/>
            <person name="Rast P."/>
            <person name="Oberbeckmann S."/>
            <person name="Bunk B."/>
            <person name="Jeske O."/>
            <person name="Meyerdierks A."/>
            <person name="Storesund J.E."/>
            <person name="Kallscheuer N."/>
            <person name="Luecker S."/>
            <person name="Lage O.M."/>
            <person name="Pohl T."/>
            <person name="Merkel B.J."/>
            <person name="Hornburger P."/>
            <person name="Mueller R.-W."/>
            <person name="Bruemmer F."/>
            <person name="Labrenz M."/>
            <person name="Spormann A.M."/>
            <person name="Op Den Camp H."/>
            <person name="Overmann J."/>
            <person name="Amann R."/>
            <person name="Jetten M.S.M."/>
            <person name="Mascher T."/>
            <person name="Medema M.H."/>
            <person name="Devos D.P."/>
            <person name="Kaster A.-K."/>
            <person name="Ovreas L."/>
            <person name="Rohde M."/>
            <person name="Galperin M.Y."/>
            <person name="Jogler C."/>
        </authorList>
    </citation>
    <scope>NUCLEOTIDE SEQUENCE [LARGE SCALE GENOMIC DNA]</scope>
    <source>
        <strain evidence="7 8">CA85</strain>
    </source>
</reference>
<dbReference type="InterPro" id="IPR013325">
    <property type="entry name" value="RNA_pol_sigma_r2"/>
</dbReference>
<keyword evidence="3" id="KW-0731">Sigma factor</keyword>
<sequence>MTKQDSEPETLTEMQFMRLFVQHEPVLRCVARSMLSDWMAVDDVLQEAGVTMWEKIAQLDSADGFLPWARVIVRLKCHSAINSTRRRRLVLSDQAIKLLSVEIDTVDRERYETSLNALQDCLQKLSPQQRDIVLAPYRDGIEVQDIATRIGKSANALYKQLGRLREKVFACVELALKIDTSEGGLAP</sequence>
<dbReference type="InterPro" id="IPR014284">
    <property type="entry name" value="RNA_pol_sigma-70_dom"/>
</dbReference>
<evidence type="ECO:0000256" key="3">
    <source>
        <dbReference type="ARBA" id="ARBA00023082"/>
    </source>
</evidence>
<dbReference type="InterPro" id="IPR039425">
    <property type="entry name" value="RNA_pol_sigma-70-like"/>
</dbReference>
<dbReference type="InterPro" id="IPR014331">
    <property type="entry name" value="RNA_pol_sigma70_ECF_RHOBA"/>
</dbReference>
<evidence type="ECO:0000259" key="6">
    <source>
        <dbReference type="Pfam" id="PF08281"/>
    </source>
</evidence>
<dbReference type="Gene3D" id="1.10.10.10">
    <property type="entry name" value="Winged helix-like DNA-binding domain superfamily/Winged helix DNA-binding domain"/>
    <property type="match status" value="1"/>
</dbReference>
<comment type="caution">
    <text evidence="7">The sequence shown here is derived from an EMBL/GenBank/DDBJ whole genome shotgun (WGS) entry which is preliminary data.</text>
</comment>
<dbReference type="GO" id="GO:0006352">
    <property type="term" value="P:DNA-templated transcription initiation"/>
    <property type="evidence" value="ECO:0007669"/>
    <property type="project" value="InterPro"/>
</dbReference>
<dbReference type="OrthoDB" id="6383365at2"/>
<dbReference type="SUPFAM" id="SSF88946">
    <property type="entry name" value="Sigma2 domain of RNA polymerase sigma factors"/>
    <property type="match status" value="1"/>
</dbReference>
<keyword evidence="2" id="KW-0805">Transcription regulation</keyword>
<dbReference type="InterPro" id="IPR007627">
    <property type="entry name" value="RNA_pol_sigma70_r2"/>
</dbReference>
<dbReference type="NCBIfam" id="TIGR02937">
    <property type="entry name" value="sigma70-ECF"/>
    <property type="match status" value="1"/>
</dbReference>
<dbReference type="InterPro" id="IPR036388">
    <property type="entry name" value="WH-like_DNA-bd_sf"/>
</dbReference>
<evidence type="ECO:0000313" key="8">
    <source>
        <dbReference type="Proteomes" id="UP000318053"/>
    </source>
</evidence>
<dbReference type="Proteomes" id="UP000318053">
    <property type="component" value="Unassembled WGS sequence"/>
</dbReference>
<evidence type="ECO:0000313" key="7">
    <source>
        <dbReference type="EMBL" id="TWT75037.1"/>
    </source>
</evidence>
<dbReference type="PANTHER" id="PTHR43133">
    <property type="entry name" value="RNA POLYMERASE ECF-TYPE SIGMA FACTO"/>
    <property type="match status" value="1"/>
</dbReference>
<feature type="domain" description="RNA polymerase sigma factor 70 region 4 type 2" evidence="6">
    <location>
        <begin position="116"/>
        <end position="167"/>
    </location>
</feature>
<dbReference type="SUPFAM" id="SSF88659">
    <property type="entry name" value="Sigma3 and sigma4 domains of RNA polymerase sigma factors"/>
    <property type="match status" value="1"/>
</dbReference>
<organism evidence="7 8">
    <name type="scientific">Allorhodopirellula solitaria</name>
    <dbReference type="NCBI Taxonomy" id="2527987"/>
    <lineage>
        <taxon>Bacteria</taxon>
        <taxon>Pseudomonadati</taxon>
        <taxon>Planctomycetota</taxon>
        <taxon>Planctomycetia</taxon>
        <taxon>Pirellulales</taxon>
        <taxon>Pirellulaceae</taxon>
        <taxon>Allorhodopirellula</taxon>
    </lineage>
</organism>
<keyword evidence="4" id="KW-0804">Transcription</keyword>
<comment type="similarity">
    <text evidence="1">Belongs to the sigma-70 factor family. ECF subfamily.</text>
</comment>
<evidence type="ECO:0000259" key="5">
    <source>
        <dbReference type="Pfam" id="PF04542"/>
    </source>
</evidence>
<dbReference type="GO" id="GO:0003677">
    <property type="term" value="F:DNA binding"/>
    <property type="evidence" value="ECO:0007669"/>
    <property type="project" value="InterPro"/>
</dbReference>
<dbReference type="PANTHER" id="PTHR43133:SF51">
    <property type="entry name" value="RNA POLYMERASE SIGMA FACTOR"/>
    <property type="match status" value="1"/>
</dbReference>
<name>A0A5C5YJN6_9BACT</name>
<dbReference type="GO" id="GO:0016987">
    <property type="term" value="F:sigma factor activity"/>
    <property type="evidence" value="ECO:0007669"/>
    <property type="project" value="UniProtKB-KW"/>
</dbReference>
<proteinExistence type="inferred from homology"/>
<evidence type="ECO:0000256" key="2">
    <source>
        <dbReference type="ARBA" id="ARBA00023015"/>
    </source>
</evidence>
<gene>
    <name evidence="7" type="ORF">CA85_03250</name>
</gene>
<feature type="domain" description="RNA polymerase sigma-70 region 2" evidence="5">
    <location>
        <begin position="19"/>
        <end position="86"/>
    </location>
</feature>
<protein>
    <submittedName>
        <fullName evidence="7">RNA polymerase sigma factor</fullName>
    </submittedName>
</protein>
<dbReference type="InterPro" id="IPR013324">
    <property type="entry name" value="RNA_pol_sigma_r3/r4-like"/>
</dbReference>
<dbReference type="Pfam" id="PF08281">
    <property type="entry name" value="Sigma70_r4_2"/>
    <property type="match status" value="1"/>
</dbReference>
<dbReference type="EMBL" id="SJPK01000001">
    <property type="protein sequence ID" value="TWT75037.1"/>
    <property type="molecule type" value="Genomic_DNA"/>
</dbReference>
<dbReference type="InterPro" id="IPR013249">
    <property type="entry name" value="RNA_pol_sigma70_r4_t2"/>
</dbReference>
<keyword evidence="8" id="KW-1185">Reference proteome</keyword>
<dbReference type="NCBIfam" id="TIGR02989">
    <property type="entry name" value="Sig-70_gvs1"/>
    <property type="match status" value="1"/>
</dbReference>
<dbReference type="Pfam" id="PF04542">
    <property type="entry name" value="Sigma70_r2"/>
    <property type="match status" value="1"/>
</dbReference>
<dbReference type="AlphaFoldDB" id="A0A5C5YJN6"/>
<dbReference type="Gene3D" id="1.10.1740.10">
    <property type="match status" value="1"/>
</dbReference>